<evidence type="ECO:0000313" key="3">
    <source>
        <dbReference type="Proteomes" id="UP000030746"/>
    </source>
</evidence>
<reference evidence="2 3" key="1">
    <citation type="journal article" date="2013" name="Nature">
        <title>Insights into bilaterian evolution from three spiralian genomes.</title>
        <authorList>
            <person name="Simakov O."/>
            <person name="Marletaz F."/>
            <person name="Cho S.J."/>
            <person name="Edsinger-Gonzales E."/>
            <person name="Havlak P."/>
            <person name="Hellsten U."/>
            <person name="Kuo D.H."/>
            <person name="Larsson T."/>
            <person name="Lv J."/>
            <person name="Arendt D."/>
            <person name="Savage R."/>
            <person name="Osoegawa K."/>
            <person name="de Jong P."/>
            <person name="Grimwood J."/>
            <person name="Chapman J.A."/>
            <person name="Shapiro H."/>
            <person name="Aerts A."/>
            <person name="Otillar R.P."/>
            <person name="Terry A.Y."/>
            <person name="Boore J.L."/>
            <person name="Grigoriev I.V."/>
            <person name="Lindberg D.R."/>
            <person name="Seaver E.C."/>
            <person name="Weisblat D.A."/>
            <person name="Putnam N.H."/>
            <person name="Rokhsar D.S."/>
        </authorList>
    </citation>
    <scope>NUCLEOTIDE SEQUENCE [LARGE SCALE GENOMIC DNA]</scope>
</reference>
<organism evidence="2 3">
    <name type="scientific">Lottia gigantea</name>
    <name type="common">Giant owl limpet</name>
    <dbReference type="NCBI Taxonomy" id="225164"/>
    <lineage>
        <taxon>Eukaryota</taxon>
        <taxon>Metazoa</taxon>
        <taxon>Spiralia</taxon>
        <taxon>Lophotrochozoa</taxon>
        <taxon>Mollusca</taxon>
        <taxon>Gastropoda</taxon>
        <taxon>Patellogastropoda</taxon>
        <taxon>Lottioidea</taxon>
        <taxon>Lottiidae</taxon>
        <taxon>Lottia</taxon>
    </lineage>
</organism>
<dbReference type="CTD" id="20243054"/>
<dbReference type="FunFam" id="2.10.25.10:FF:000001">
    <property type="entry name" value="Tenascin C"/>
    <property type="match status" value="1"/>
</dbReference>
<dbReference type="STRING" id="225164.V4ANP3"/>
<evidence type="ECO:0008006" key="4">
    <source>
        <dbReference type="Google" id="ProtNLM"/>
    </source>
</evidence>
<dbReference type="OrthoDB" id="6126170at2759"/>
<evidence type="ECO:0000313" key="2">
    <source>
        <dbReference type="EMBL" id="ESO95261.1"/>
    </source>
</evidence>
<proteinExistence type="predicted"/>
<evidence type="ECO:0000256" key="1">
    <source>
        <dbReference type="ARBA" id="ARBA00023180"/>
    </source>
</evidence>
<dbReference type="AlphaFoldDB" id="V4ANP3"/>
<dbReference type="Pfam" id="PF23106">
    <property type="entry name" value="EGF_Teneurin"/>
    <property type="match status" value="1"/>
</dbReference>
<dbReference type="Gene3D" id="2.10.25.10">
    <property type="entry name" value="Laminin"/>
    <property type="match status" value="1"/>
</dbReference>
<sequence length="239" mass="26160">MNGTLREEKVENGKTILEMVKEVACPGECSDQGLCEDGKCICKSGFIGSDCSVSLNEPPLAHNLEADGHCDLSVDDCTEVAVFGGRFVDAEQTKCQLLPFKITNDQVTVSEGRIIKTAVFESIGEVTCKLPSRKRRRRSVDVPVIDETVTGYKVSVSNNGIISPLRRLTLYCGRIMPSPPFVHMPSLLDTICYSNGLSQSNYCIIDTICYSNGLSQSNYCIIDAIYVIVMVFVSLPIVL</sequence>
<keyword evidence="3" id="KW-1185">Reference proteome</keyword>
<dbReference type="RefSeq" id="XP_009054036.1">
    <property type="nucleotide sequence ID" value="XM_009055788.1"/>
</dbReference>
<protein>
    <recommendedName>
        <fullName evidence="4">EGF-like domain-containing protein</fullName>
    </recommendedName>
</protein>
<dbReference type="OMA" id="PNECSEK"/>
<dbReference type="HOGENOM" id="CLU_1162297_0_0_1"/>
<dbReference type="KEGG" id="lgi:LOTGIDRAFT_175169"/>
<keyword evidence="1" id="KW-0325">Glycoprotein</keyword>
<dbReference type="EMBL" id="KB201657">
    <property type="protein sequence ID" value="ESO95261.1"/>
    <property type="molecule type" value="Genomic_DNA"/>
</dbReference>
<dbReference type="GeneID" id="20243054"/>
<dbReference type="Proteomes" id="UP000030746">
    <property type="component" value="Unassembled WGS sequence"/>
</dbReference>
<accession>V4ANP3</accession>
<gene>
    <name evidence="2" type="ORF">LOTGIDRAFT_175169</name>
</gene>
<dbReference type="SUPFAM" id="SSF57196">
    <property type="entry name" value="EGF/Laminin"/>
    <property type="match status" value="1"/>
</dbReference>
<name>V4ANP3_LOTGI</name>